<dbReference type="AlphaFoldDB" id="A0A9R1VYI1"/>
<dbReference type="SUPFAM" id="SSF53901">
    <property type="entry name" value="Thiolase-like"/>
    <property type="match status" value="1"/>
</dbReference>
<evidence type="ECO:0000259" key="3">
    <source>
        <dbReference type="Pfam" id="PF02801"/>
    </source>
</evidence>
<keyword evidence="5" id="KW-1185">Reference proteome</keyword>
<reference evidence="4 5" key="1">
    <citation type="journal article" date="2017" name="Nat. Commun.">
        <title>Genome assembly with in vitro proximity ligation data and whole-genome triplication in lettuce.</title>
        <authorList>
            <person name="Reyes-Chin-Wo S."/>
            <person name="Wang Z."/>
            <person name="Yang X."/>
            <person name="Kozik A."/>
            <person name="Arikit S."/>
            <person name="Song C."/>
            <person name="Xia L."/>
            <person name="Froenicke L."/>
            <person name="Lavelle D.O."/>
            <person name="Truco M.J."/>
            <person name="Xia R."/>
            <person name="Zhu S."/>
            <person name="Xu C."/>
            <person name="Xu H."/>
            <person name="Xu X."/>
            <person name="Cox K."/>
            <person name="Korf I."/>
            <person name="Meyers B.C."/>
            <person name="Michelmore R.W."/>
        </authorList>
    </citation>
    <scope>NUCLEOTIDE SEQUENCE [LARGE SCALE GENOMIC DNA]</scope>
    <source>
        <strain evidence="5">cv. Salinas</strain>
        <tissue evidence="4">Seedlings</tissue>
    </source>
</reference>
<dbReference type="GO" id="GO:0004315">
    <property type="term" value="F:3-oxoacyl-[acyl-carrier-protein] synthase activity"/>
    <property type="evidence" value="ECO:0007669"/>
    <property type="project" value="UniProtKB-EC"/>
</dbReference>
<evidence type="ECO:0000256" key="1">
    <source>
        <dbReference type="ARBA" id="ARBA00013191"/>
    </source>
</evidence>
<protein>
    <recommendedName>
        <fullName evidence="1">beta-ketoacyl-[acyl-carrier-protein] synthase I</fullName>
        <ecNumber evidence="1">2.3.1.41</ecNumber>
    </recommendedName>
</protein>
<evidence type="ECO:0000256" key="2">
    <source>
        <dbReference type="ARBA" id="ARBA00022679"/>
    </source>
</evidence>
<keyword evidence="2" id="KW-0808">Transferase</keyword>
<dbReference type="InterPro" id="IPR016039">
    <property type="entry name" value="Thiolase-like"/>
</dbReference>
<dbReference type="Gene3D" id="3.40.47.10">
    <property type="match status" value="1"/>
</dbReference>
<dbReference type="InterPro" id="IPR014031">
    <property type="entry name" value="Ketoacyl_synth_C"/>
</dbReference>
<organism evidence="4 5">
    <name type="scientific">Lactuca sativa</name>
    <name type="common">Garden lettuce</name>
    <dbReference type="NCBI Taxonomy" id="4236"/>
    <lineage>
        <taxon>Eukaryota</taxon>
        <taxon>Viridiplantae</taxon>
        <taxon>Streptophyta</taxon>
        <taxon>Embryophyta</taxon>
        <taxon>Tracheophyta</taxon>
        <taxon>Spermatophyta</taxon>
        <taxon>Magnoliopsida</taxon>
        <taxon>eudicotyledons</taxon>
        <taxon>Gunneridae</taxon>
        <taxon>Pentapetalae</taxon>
        <taxon>asterids</taxon>
        <taxon>campanulids</taxon>
        <taxon>Asterales</taxon>
        <taxon>Asteraceae</taxon>
        <taxon>Cichorioideae</taxon>
        <taxon>Cichorieae</taxon>
        <taxon>Lactucinae</taxon>
        <taxon>Lactuca</taxon>
    </lineage>
</organism>
<evidence type="ECO:0000313" key="4">
    <source>
        <dbReference type="EMBL" id="KAJ0214981.1"/>
    </source>
</evidence>
<dbReference type="Proteomes" id="UP000235145">
    <property type="component" value="Unassembled WGS sequence"/>
</dbReference>
<dbReference type="Pfam" id="PF02801">
    <property type="entry name" value="Ketoacyl-synt_C"/>
    <property type="match status" value="1"/>
</dbReference>
<dbReference type="EC" id="2.3.1.41" evidence="1"/>
<feature type="domain" description="Beta-ketoacyl synthase C-terminal" evidence="3">
    <location>
        <begin position="127"/>
        <end position="197"/>
    </location>
</feature>
<name>A0A9R1VYI1_LACSA</name>
<dbReference type="EMBL" id="NBSK02000003">
    <property type="protein sequence ID" value="KAJ0214981.1"/>
    <property type="molecule type" value="Genomic_DNA"/>
</dbReference>
<comment type="caution">
    <text evidence="4">The sequence shown here is derived from an EMBL/GenBank/DDBJ whole genome shotgun (WGS) entry which is preliminary data.</text>
</comment>
<evidence type="ECO:0000313" key="5">
    <source>
        <dbReference type="Proteomes" id="UP000235145"/>
    </source>
</evidence>
<proteinExistence type="predicted"/>
<dbReference type="PANTHER" id="PTHR11712">
    <property type="entry name" value="POLYKETIDE SYNTHASE-RELATED"/>
    <property type="match status" value="1"/>
</dbReference>
<dbReference type="InterPro" id="IPR000794">
    <property type="entry name" value="Beta-ketoacyl_synthase"/>
</dbReference>
<dbReference type="PANTHER" id="PTHR11712:SF332">
    <property type="entry name" value="3-OXOACYL-[ACYL-CARRIER-PROTEIN] SYNTHASE II, CHLOROPLASTIC"/>
    <property type="match status" value="1"/>
</dbReference>
<sequence length="198" mass="22759">MKSVTRVLRCAAIRGYIELLDDSSHIVVPQDDYGLHAIDIFDPSCEPPYLDMDTTSYKAIVANKSVWWQVEDMSWLLTMRRLELYHKETKILLKLQDHGVLMDLLWMKVLGFCYWKKLRMLRGTIIYAEFLGGSFTYDAYHMIGPYPEGVGLIFCMEKPLSRFGVAGEDVNYINSHATSKPASDLKEYSSLLHCFGNN</sequence>
<accession>A0A9R1VYI1</accession>
<gene>
    <name evidence="4" type="ORF">LSAT_V11C300148120</name>
</gene>